<evidence type="ECO:0000313" key="1">
    <source>
        <dbReference type="EMBL" id="KAH9383983.1"/>
    </source>
</evidence>
<accession>A0A9J6GZV6</accession>
<organism evidence="1 2">
    <name type="scientific">Haemaphysalis longicornis</name>
    <name type="common">Bush tick</name>
    <dbReference type="NCBI Taxonomy" id="44386"/>
    <lineage>
        <taxon>Eukaryota</taxon>
        <taxon>Metazoa</taxon>
        <taxon>Ecdysozoa</taxon>
        <taxon>Arthropoda</taxon>
        <taxon>Chelicerata</taxon>
        <taxon>Arachnida</taxon>
        <taxon>Acari</taxon>
        <taxon>Parasitiformes</taxon>
        <taxon>Ixodida</taxon>
        <taxon>Ixodoidea</taxon>
        <taxon>Ixodidae</taxon>
        <taxon>Haemaphysalinae</taxon>
        <taxon>Haemaphysalis</taxon>
    </lineage>
</organism>
<dbReference type="PANTHER" id="PTHR31751:SF42">
    <property type="entry name" value="PROTEIN CBG10204"/>
    <property type="match status" value="1"/>
</dbReference>
<evidence type="ECO:0000313" key="2">
    <source>
        <dbReference type="Proteomes" id="UP000821853"/>
    </source>
</evidence>
<dbReference type="Proteomes" id="UP000821853">
    <property type="component" value="Unassembled WGS sequence"/>
</dbReference>
<gene>
    <name evidence="1" type="ORF">HPB48_025960</name>
</gene>
<name>A0A9J6GZV6_HAELO</name>
<dbReference type="AlphaFoldDB" id="A0A9J6GZV6"/>
<protein>
    <submittedName>
        <fullName evidence="1">Uncharacterized protein</fullName>
    </submittedName>
</protein>
<sequence length="107" mass="12144">MELEGLKRALAFLEQNGVEVAVLVTDRHVQIKCFLRREKSNIKHEFDAWHVAKGYVQRLLSVIMLEASEPGPKKQKVATPKYPPLSSSFAKVQKEVVVASHTTRFNN</sequence>
<dbReference type="EMBL" id="JABSTR010001361">
    <property type="protein sequence ID" value="KAH9383983.1"/>
    <property type="molecule type" value="Genomic_DNA"/>
</dbReference>
<dbReference type="PANTHER" id="PTHR31751">
    <property type="entry name" value="SI:CH211-108C17.2-RELATED-RELATED"/>
    <property type="match status" value="1"/>
</dbReference>
<comment type="caution">
    <text evidence="1">The sequence shown here is derived from an EMBL/GenBank/DDBJ whole genome shotgun (WGS) entry which is preliminary data.</text>
</comment>
<reference evidence="1 2" key="1">
    <citation type="journal article" date="2020" name="Cell">
        <title>Large-Scale Comparative Analyses of Tick Genomes Elucidate Their Genetic Diversity and Vector Capacities.</title>
        <authorList>
            <consortium name="Tick Genome and Microbiome Consortium (TIGMIC)"/>
            <person name="Jia N."/>
            <person name="Wang J."/>
            <person name="Shi W."/>
            <person name="Du L."/>
            <person name="Sun Y."/>
            <person name="Zhan W."/>
            <person name="Jiang J.F."/>
            <person name="Wang Q."/>
            <person name="Zhang B."/>
            <person name="Ji P."/>
            <person name="Bell-Sakyi L."/>
            <person name="Cui X.M."/>
            <person name="Yuan T.T."/>
            <person name="Jiang B.G."/>
            <person name="Yang W.F."/>
            <person name="Lam T.T."/>
            <person name="Chang Q.C."/>
            <person name="Ding S.J."/>
            <person name="Wang X.J."/>
            <person name="Zhu J.G."/>
            <person name="Ruan X.D."/>
            <person name="Zhao L."/>
            <person name="Wei J.T."/>
            <person name="Ye R.Z."/>
            <person name="Que T.C."/>
            <person name="Du C.H."/>
            <person name="Zhou Y.H."/>
            <person name="Cheng J.X."/>
            <person name="Dai P.F."/>
            <person name="Guo W.B."/>
            <person name="Han X.H."/>
            <person name="Huang E.J."/>
            <person name="Li L.F."/>
            <person name="Wei W."/>
            <person name="Gao Y.C."/>
            <person name="Liu J.Z."/>
            <person name="Shao H.Z."/>
            <person name="Wang X."/>
            <person name="Wang C.C."/>
            <person name="Yang T.C."/>
            <person name="Huo Q.B."/>
            <person name="Li W."/>
            <person name="Chen H.Y."/>
            <person name="Chen S.E."/>
            <person name="Zhou L.G."/>
            <person name="Ni X.B."/>
            <person name="Tian J.H."/>
            <person name="Sheng Y."/>
            <person name="Liu T."/>
            <person name="Pan Y.S."/>
            <person name="Xia L.Y."/>
            <person name="Li J."/>
            <person name="Zhao F."/>
            <person name="Cao W.C."/>
        </authorList>
    </citation>
    <scope>NUCLEOTIDE SEQUENCE [LARGE SCALE GENOMIC DNA]</scope>
    <source>
        <strain evidence="1">HaeL-2018</strain>
    </source>
</reference>
<dbReference type="VEuPathDB" id="VectorBase:HLOH_061478"/>
<proteinExistence type="predicted"/>
<dbReference type="OrthoDB" id="5985829at2759"/>
<keyword evidence="2" id="KW-1185">Reference proteome</keyword>